<feature type="region of interest" description="Disordered" evidence="14">
    <location>
        <begin position="543"/>
        <end position="619"/>
    </location>
</feature>
<feature type="domain" description="Fibronectin type-III" evidence="17">
    <location>
        <begin position="136"/>
        <end position="243"/>
    </location>
</feature>
<dbReference type="AlphaFoldDB" id="Q3U1U9"/>
<reference evidence="18" key="4">
    <citation type="journal article" date="2001" name="Nature">
        <title>Functional annotation of a full-length mouse cDNA collection.</title>
        <authorList>
            <consortium name="The RIKEN Genome Exploration Research Group Phase II Team and the FANTOM Consortium"/>
        </authorList>
    </citation>
    <scope>NUCLEOTIDE SEQUENCE</scope>
    <source>
        <strain evidence="18">C57BL/6J</strain>
    </source>
</reference>
<dbReference type="SMART" id="SM00060">
    <property type="entry name" value="FN3"/>
    <property type="match status" value="2"/>
</dbReference>
<dbReference type="PANTHER" id="PTHR23037">
    <property type="entry name" value="CYTOKINE RECEPTOR"/>
    <property type="match status" value="1"/>
</dbReference>
<organism evidence="18">
    <name type="scientific">Mus musculus</name>
    <name type="common">Mouse</name>
    <dbReference type="NCBI Taxonomy" id="10090"/>
    <lineage>
        <taxon>Eukaryota</taxon>
        <taxon>Metazoa</taxon>
        <taxon>Chordata</taxon>
        <taxon>Craniata</taxon>
        <taxon>Vertebrata</taxon>
        <taxon>Euteleostomi</taxon>
        <taxon>Mammalia</taxon>
        <taxon>Eutheria</taxon>
        <taxon>Euarchontoglires</taxon>
        <taxon>Glires</taxon>
        <taxon>Rodentia</taxon>
        <taxon>Myomorpha</taxon>
        <taxon>Muroidea</taxon>
        <taxon>Muridae</taxon>
        <taxon>Murinae</taxon>
        <taxon>Mus</taxon>
        <taxon>Mus</taxon>
    </lineage>
</organism>
<reference evidence="18" key="7">
    <citation type="journal article" date="2005" name="Science">
        <title>The Transcriptional Landscape of the Mammalian Genome.</title>
        <authorList>
            <consortium name="The FANTOM Consortium"/>
            <consortium name="Riken Genome Exploration Research Group and Genome Science Group (Genome Network Project Core Group)"/>
        </authorList>
    </citation>
    <scope>NUCLEOTIDE SEQUENCE</scope>
    <source>
        <strain evidence="18">C57BL/6J</strain>
    </source>
</reference>
<evidence type="ECO:0000256" key="8">
    <source>
        <dbReference type="ARBA" id="ARBA00023136"/>
    </source>
</evidence>
<dbReference type="Pfam" id="PF09067">
    <property type="entry name" value="EpoR_lig-bind"/>
    <property type="match status" value="1"/>
</dbReference>
<dbReference type="InterPro" id="IPR013783">
    <property type="entry name" value="Ig-like_fold"/>
</dbReference>
<dbReference type="InterPro" id="IPR036116">
    <property type="entry name" value="FN3_sf"/>
</dbReference>
<evidence type="ECO:0000256" key="4">
    <source>
        <dbReference type="ARBA" id="ARBA00022692"/>
    </source>
</evidence>
<evidence type="ECO:0000256" key="11">
    <source>
        <dbReference type="ARBA" id="ARBA00023180"/>
    </source>
</evidence>
<feature type="signal peptide" evidence="16">
    <location>
        <begin position="1"/>
        <end position="22"/>
    </location>
</feature>
<feature type="compositionally biased region" description="Polar residues" evidence="14">
    <location>
        <begin position="658"/>
        <end position="668"/>
    </location>
</feature>
<evidence type="ECO:0000256" key="13">
    <source>
        <dbReference type="ARBA" id="ARBA00079916"/>
    </source>
</evidence>
<keyword evidence="7 15" id="KW-1133">Transmembrane helix</keyword>
<dbReference type="AGR" id="MGI:1339759"/>
<dbReference type="GO" id="GO:0016020">
    <property type="term" value="C:membrane"/>
    <property type="evidence" value="ECO:0007669"/>
    <property type="project" value="UniProtKB-SubCell"/>
</dbReference>
<keyword evidence="10" id="KW-0675">Receptor</keyword>
<feature type="region of interest" description="Disordered" evidence="14">
    <location>
        <begin position="220"/>
        <end position="243"/>
    </location>
</feature>
<sequence length="896" mass="99006">MDQQMALTWGLCYMALVALCWGHGVTEAEETVPLKTLQCYNDYTNHIICSWADTEDAQGLINMTLYHQLEKKQPVSCELSEELMWSECPSSHRCVPRRCVIPYTRFSITNEDYYSFRPDSDLGIQLMVPLAQNVQPPLPKNVSISSSEDRFLLEWSVSLGDAQVSWLSSKDIEFEVAYKRLQDSWEDAYSLHTSKFQVNFEPKLFLPNSIYAARVRTRLSPGSSLSGRPSRWSPEVHWDSQPGDKAQPQNLQCFFDGIQSLHCSWEVWTQTTGSVSFGLFYRPSPVAPEEKCSPVVKEPPGASVYTRYHCSLPVPEPSAHSQYTVSVKHLEQGKFIMSYNHIQMEPPTLNLTKNRDSYSLHWETQKMAYSFIEHTFQVQYKKKSDSWEDSKTENLDRAHSMDLSQLEPDTSYCARVRVKPISNYDGIWSKWGEEYTWKTDWVMPTLWIVLILVFLILTLLLILRFGCVSVYRTYRKWKEKIPNPSKSLLFQDGGKGLWPPGSMAAFATKNPALQGPQSRLLAEQQGESYAHLEDNNVSPLTIEDPNIIRVPPSGPDTTPAASSESTEQLPNVQVEGPTPNRPRKQLPSFDFNGPYLGPPQSHSLPDLPDQLGSPQVGGSLKPALPGSLEYMCLPPGGQAQLVPLSQVMGQGQAMDVQCGSSLETSGSPSVEPKENPPVELSMEEQEARDNPVTLPISSGGPEGSMMASDYVTPGDPVLTLPTGPLSTSLGPSLGLPSAQSPSLCLKLPRVPSGSPALGPPGFEDYVELPPSVSQAAKSPPGHPAPPVASSPTVIPGEPREEVGPASPHPEGLLVLQQVGDYCFLPGLGPGSLSPHSKPPSPSLCSETEDLVQDLSVKKFPYQPMPQAPAIQFFKSLKHQDYLSLPPWDNSQSGKVC</sequence>
<dbReference type="EMBL" id="AK155699">
    <property type="protein sequence ID" value="BAE33394.1"/>
    <property type="molecule type" value="mRNA"/>
</dbReference>
<evidence type="ECO:0000313" key="18">
    <source>
        <dbReference type="EMBL" id="BAE33394.1"/>
    </source>
</evidence>
<keyword evidence="6" id="KW-0677">Repeat</keyword>
<reference evidence="18" key="5">
    <citation type="journal article" date="2002" name="Nature">
        <title>Analysis of the mouse transcriptome based on functional annotation of 60,770 full-length cDNAs.</title>
        <authorList>
            <consortium name="The FANTOM Consortium and the RIKEN Genome Exploration Research Group Phase I and II Team"/>
        </authorList>
    </citation>
    <scope>NUCLEOTIDE SEQUENCE</scope>
    <source>
        <strain evidence="18">C57BL/6J</strain>
    </source>
</reference>
<feature type="transmembrane region" description="Helical" evidence="15">
    <location>
        <begin position="446"/>
        <end position="471"/>
    </location>
</feature>
<dbReference type="PROSITE" id="PS50853">
    <property type="entry name" value="FN3"/>
    <property type="match status" value="2"/>
</dbReference>
<reference evidence="18" key="8">
    <citation type="journal article" date="2005" name="Science">
        <title>Antisense Transcription in the Mammalian Transcriptome.</title>
        <authorList>
            <consortium name="RIKEN Genome Exploration Research Group and Genome Science Group (Genome Network Project Core Group) and the FANTOM Consortium"/>
        </authorList>
    </citation>
    <scope>NUCLEOTIDE SEQUENCE</scope>
    <source>
        <strain evidence="18">C57BL/6J</strain>
    </source>
</reference>
<dbReference type="SUPFAM" id="SSF49265">
    <property type="entry name" value="Fibronectin type III"/>
    <property type="match status" value="4"/>
</dbReference>
<dbReference type="InterPro" id="IPR015373">
    <property type="entry name" value="Interferon/interleukin_rcp_dom"/>
</dbReference>
<dbReference type="MGI" id="MGI:1339759">
    <property type="gene designation" value="Csf2rb"/>
</dbReference>
<dbReference type="InterPro" id="IPR048668">
    <property type="entry name" value="IL3RB_N"/>
</dbReference>
<dbReference type="FunFam" id="2.60.40.10:FF:001517">
    <property type="entry name" value="Cytokine receptor common subunit beta"/>
    <property type="match status" value="1"/>
</dbReference>
<keyword evidence="5 16" id="KW-0732">Signal</keyword>
<evidence type="ECO:0000259" key="17">
    <source>
        <dbReference type="PROSITE" id="PS50853"/>
    </source>
</evidence>
<dbReference type="Gene3D" id="2.60.40.10">
    <property type="entry name" value="Immunoglobulins"/>
    <property type="match status" value="4"/>
</dbReference>
<evidence type="ECO:0000256" key="9">
    <source>
        <dbReference type="ARBA" id="ARBA00023157"/>
    </source>
</evidence>
<dbReference type="PIRSF" id="PIRSF001956">
    <property type="entry name" value="IL3R_beta_c"/>
    <property type="match status" value="1"/>
</dbReference>
<feature type="region of interest" description="Disordered" evidence="14">
    <location>
        <begin position="771"/>
        <end position="810"/>
    </location>
</feature>
<dbReference type="InterPro" id="IPR015152">
    <property type="entry name" value="Growth/epo_recpt_lig-bind"/>
</dbReference>
<gene>
    <name evidence="19" type="primary">Csf2rb</name>
    <name evidence="19" type="synonym">Csf2rb1</name>
</gene>
<dbReference type="PANTHER" id="PTHR23037:SF22">
    <property type="entry name" value="CYTOKINE RECEPTOR COMMON SUBUNIT BETA"/>
    <property type="match status" value="1"/>
</dbReference>
<dbReference type="FunFam" id="2.60.40.10:FF:001654">
    <property type="entry name" value="Cytokine receptor common subunit beta"/>
    <property type="match status" value="1"/>
</dbReference>
<evidence type="ECO:0000256" key="3">
    <source>
        <dbReference type="ARBA" id="ARBA00022553"/>
    </source>
</evidence>
<proteinExistence type="evidence at transcript level"/>
<evidence type="ECO:0000256" key="5">
    <source>
        <dbReference type="ARBA" id="ARBA00022729"/>
    </source>
</evidence>
<feature type="region of interest" description="Disordered" evidence="14">
    <location>
        <begin position="658"/>
        <end position="725"/>
    </location>
</feature>
<keyword evidence="11" id="KW-0325">Glycoprotein</keyword>
<dbReference type="CDD" id="cd00063">
    <property type="entry name" value="FN3"/>
    <property type="match status" value="1"/>
</dbReference>
<dbReference type="Pfam" id="PF09294">
    <property type="entry name" value="Interfer-bind"/>
    <property type="match status" value="1"/>
</dbReference>
<evidence type="ECO:0000256" key="7">
    <source>
        <dbReference type="ARBA" id="ARBA00022989"/>
    </source>
</evidence>
<evidence type="ECO:0000256" key="14">
    <source>
        <dbReference type="SAM" id="MobiDB-lite"/>
    </source>
</evidence>
<evidence type="ECO:0000256" key="16">
    <source>
        <dbReference type="SAM" id="SignalP"/>
    </source>
</evidence>
<evidence type="ECO:0000256" key="12">
    <source>
        <dbReference type="ARBA" id="ARBA00074778"/>
    </source>
</evidence>
<name>Q3U1U9_MOUSE</name>
<evidence type="ECO:0000256" key="2">
    <source>
        <dbReference type="ARBA" id="ARBA00008280"/>
    </source>
</evidence>
<protein>
    <recommendedName>
        <fullName evidence="12">Cytokine receptor common subunit beta</fullName>
    </recommendedName>
    <alternativeName>
        <fullName evidence="13">GM-CSF/IL-3/IL-5 receptor common beta subunit</fullName>
    </alternativeName>
</protein>
<accession>Q3U1U9</accession>
<evidence type="ECO:0000256" key="15">
    <source>
        <dbReference type="SAM" id="Phobius"/>
    </source>
</evidence>
<dbReference type="InterPro" id="IPR003961">
    <property type="entry name" value="FN3_dom"/>
</dbReference>
<keyword evidence="8 15" id="KW-0472">Membrane</keyword>
<dbReference type="GO" id="GO:0004896">
    <property type="term" value="F:cytokine receptor activity"/>
    <property type="evidence" value="ECO:0007669"/>
    <property type="project" value="InterPro"/>
</dbReference>
<evidence type="ECO:0000256" key="6">
    <source>
        <dbReference type="ARBA" id="ARBA00022737"/>
    </source>
</evidence>
<reference evidence="18" key="1">
    <citation type="journal article" date="1999" name="Methods Enzymol.">
        <title>High-efficiency full-length cDNA cloning.</title>
        <authorList>
            <person name="Carninci P."/>
            <person name="Hayashizaki Y."/>
        </authorList>
    </citation>
    <scope>NUCLEOTIDE SEQUENCE</scope>
    <source>
        <strain evidence="18">C57BL/6J</strain>
    </source>
</reference>
<reference evidence="18" key="3">
    <citation type="journal article" date="2000" name="Genome Res.">
        <title>RIKEN integrated sequence analysis (RISA) system--384-format sequencing pipeline with 384 multicapillary sequencer.</title>
        <authorList>
            <person name="Shibata K."/>
            <person name="Itoh M."/>
            <person name="Aizawa K."/>
            <person name="Nagaoka S."/>
            <person name="Sasaki N."/>
            <person name="Carninci P."/>
            <person name="Konno H."/>
            <person name="Akiyama J."/>
            <person name="Nishi K."/>
            <person name="Kitsunai T."/>
            <person name="Tashiro H."/>
            <person name="Itoh M."/>
            <person name="Sumi N."/>
            <person name="Ishii Y."/>
            <person name="Nakamura S."/>
            <person name="Hazama M."/>
            <person name="Nishine T."/>
            <person name="Harada A."/>
            <person name="Yamamoto R."/>
            <person name="Matsumoto H."/>
            <person name="Sakaguchi S."/>
            <person name="Ikegami T."/>
            <person name="Kashiwagi K."/>
            <person name="Fujiwake S."/>
            <person name="Inoue K."/>
            <person name="Togawa Y."/>
            <person name="Izawa M."/>
            <person name="Ohara E."/>
            <person name="Watahiki M."/>
            <person name="Yoneda Y."/>
            <person name="Ishikawa T."/>
            <person name="Ozawa K."/>
            <person name="Tanaka T."/>
            <person name="Matsuura S."/>
            <person name="Kawai J."/>
            <person name="Okazaki Y."/>
            <person name="Muramatsu M."/>
            <person name="Inoue Y."/>
            <person name="Kira A."/>
            <person name="Hayashizaki Y."/>
        </authorList>
    </citation>
    <scope>NUCLEOTIDE SEQUENCE</scope>
    <source>
        <strain evidence="18">C57BL/6J</strain>
    </source>
</reference>
<feature type="compositionally biased region" description="Low complexity" evidence="14">
    <location>
        <begin position="220"/>
        <end position="233"/>
    </location>
</feature>
<keyword evidence="9" id="KW-1015">Disulfide bond</keyword>
<feature type="domain" description="Fibronectin type-III" evidence="17">
    <location>
        <begin position="343"/>
        <end position="439"/>
    </location>
</feature>
<keyword evidence="3" id="KW-0597">Phosphoprotein</keyword>
<comment type="subcellular location">
    <subcellularLocation>
        <location evidence="1">Membrane</location>
        <topology evidence="1">Single-pass type I membrane protein</topology>
    </subcellularLocation>
</comment>
<evidence type="ECO:0000256" key="1">
    <source>
        <dbReference type="ARBA" id="ARBA00004479"/>
    </source>
</evidence>
<feature type="compositionally biased region" description="Polar residues" evidence="14">
    <location>
        <begin position="555"/>
        <end position="571"/>
    </location>
</feature>
<dbReference type="InterPro" id="IPR011365">
    <property type="entry name" value="IL3_rcpt_beta"/>
</dbReference>
<feature type="compositionally biased region" description="Low complexity" evidence="14">
    <location>
        <begin position="716"/>
        <end position="725"/>
    </location>
</feature>
<feature type="chain" id="PRO_5004229889" description="Cytokine receptor common subunit beta" evidence="16">
    <location>
        <begin position="23"/>
        <end position="896"/>
    </location>
</feature>
<reference evidence="18" key="2">
    <citation type="journal article" date="2000" name="Genome Res.">
        <title>Normalization and subtraction of cap-trapper-selected cDNAs to prepare full-length cDNA libraries for rapid discovery of new genes.</title>
        <authorList>
            <person name="Carninci P."/>
            <person name="Shibata Y."/>
            <person name="Hayatsu N."/>
            <person name="Sugahara Y."/>
            <person name="Shibata K."/>
            <person name="Itoh M."/>
            <person name="Konno H."/>
            <person name="Okazaki Y."/>
            <person name="Muramatsu M."/>
            <person name="Hayashizaki Y."/>
        </authorList>
    </citation>
    <scope>NUCLEOTIDE SEQUENCE</scope>
    <source>
        <strain evidence="18">C57BL/6J</strain>
    </source>
</reference>
<dbReference type="Pfam" id="PF21460">
    <property type="entry name" value="IL3Rb_N"/>
    <property type="match status" value="1"/>
</dbReference>
<reference evidence="18" key="6">
    <citation type="submission" date="2004-03" db="EMBL/GenBank/DDBJ databases">
        <authorList>
            <person name="Arakawa T."/>
            <person name="Carninci P."/>
            <person name="Fukuda S."/>
            <person name="Hashizume W."/>
            <person name="Hayashida K."/>
            <person name="Hori F."/>
            <person name="Iida J."/>
            <person name="Imamura K."/>
            <person name="Imotani K."/>
            <person name="Itoh M."/>
            <person name="Kanagawa S."/>
            <person name="Kawai J."/>
            <person name="Kojima M."/>
            <person name="Konno H."/>
            <person name="Murata M."/>
            <person name="Nakamura M."/>
            <person name="Ninomiya N."/>
            <person name="Nishiyori H."/>
            <person name="Nomura K."/>
            <person name="Ohno M."/>
            <person name="Sakazume N."/>
            <person name="Sano H."/>
            <person name="Sasaki D."/>
            <person name="Shibata K."/>
            <person name="Shiraki T."/>
            <person name="Tagami M."/>
            <person name="Tagami Y."/>
            <person name="Waki K."/>
            <person name="Watahiki A."/>
            <person name="Muramatsu M."/>
            <person name="Hayashizaki Y."/>
        </authorList>
    </citation>
    <scope>NUCLEOTIDE SEQUENCE</scope>
    <source>
        <strain evidence="18">C57BL/6J</strain>
    </source>
</reference>
<comment type="similarity">
    <text evidence="2">Belongs to the type I cytokine receptor family. Type 4 subfamily.</text>
</comment>
<keyword evidence="4 15" id="KW-0812">Transmembrane</keyword>
<evidence type="ECO:0000313" key="19">
    <source>
        <dbReference type="MGI" id="MGI:1339759"/>
    </source>
</evidence>
<evidence type="ECO:0000256" key="10">
    <source>
        <dbReference type="ARBA" id="ARBA00023170"/>
    </source>
</evidence>